<dbReference type="EMBL" id="RCMV01000471">
    <property type="protein sequence ID" value="KAG3216632.1"/>
    <property type="molecule type" value="Genomic_DNA"/>
</dbReference>
<evidence type="ECO:0000313" key="6">
    <source>
        <dbReference type="EMBL" id="RAW28081.1"/>
    </source>
</evidence>
<keyword evidence="7" id="KW-1185">Reference proteome</keyword>
<dbReference type="EMBL" id="RCMG01000470">
    <property type="protein sequence ID" value="KAG2853659.1"/>
    <property type="molecule type" value="Genomic_DNA"/>
</dbReference>
<protein>
    <submittedName>
        <fullName evidence="6">Uncharacterized protein</fullName>
    </submittedName>
</protein>
<dbReference type="EMBL" id="RCML01000468">
    <property type="protein sequence ID" value="KAG2976226.1"/>
    <property type="molecule type" value="Genomic_DNA"/>
</dbReference>
<dbReference type="EMBL" id="RCMI01000388">
    <property type="protein sequence ID" value="KAG2913621.1"/>
    <property type="molecule type" value="Genomic_DNA"/>
</dbReference>
<dbReference type="EMBL" id="MJFZ01000514">
    <property type="protein sequence ID" value="RAW28081.1"/>
    <property type="molecule type" value="Genomic_DNA"/>
</dbReference>
<evidence type="ECO:0000313" key="1">
    <source>
        <dbReference type="EMBL" id="KAG2853659.1"/>
    </source>
</evidence>
<dbReference type="OrthoDB" id="115956at2759"/>
<evidence type="ECO:0000313" key="5">
    <source>
        <dbReference type="EMBL" id="KAG3216632.1"/>
    </source>
</evidence>
<dbReference type="Proteomes" id="UP000760860">
    <property type="component" value="Unassembled WGS sequence"/>
</dbReference>
<gene>
    <name evidence="6" type="ORF">PC110_g15517</name>
    <name evidence="1" type="ORF">PC113_g13995</name>
    <name evidence="2" type="ORF">PC115_g11972</name>
    <name evidence="3" type="ORF">PC117_g13855</name>
    <name evidence="4" type="ORF">PC118_g13538</name>
    <name evidence="5" type="ORF">PC129_g12502</name>
</gene>
<accession>A0A329RTZ3</accession>
<dbReference type="VEuPathDB" id="FungiDB:PC110_g15517"/>
<name>A0A329RTZ3_9STRA</name>
<organism evidence="6 7">
    <name type="scientific">Phytophthora cactorum</name>
    <dbReference type="NCBI Taxonomy" id="29920"/>
    <lineage>
        <taxon>Eukaryota</taxon>
        <taxon>Sar</taxon>
        <taxon>Stramenopiles</taxon>
        <taxon>Oomycota</taxon>
        <taxon>Peronosporomycetes</taxon>
        <taxon>Peronosporales</taxon>
        <taxon>Peronosporaceae</taxon>
        <taxon>Phytophthora</taxon>
    </lineage>
</organism>
<evidence type="ECO:0000313" key="2">
    <source>
        <dbReference type="EMBL" id="KAG2913621.1"/>
    </source>
</evidence>
<dbReference type="Proteomes" id="UP000251314">
    <property type="component" value="Unassembled WGS sequence"/>
</dbReference>
<dbReference type="AlphaFoldDB" id="A0A329RTZ3"/>
<evidence type="ECO:0000313" key="3">
    <source>
        <dbReference type="EMBL" id="KAG2930007.1"/>
    </source>
</evidence>
<dbReference type="Proteomes" id="UP000774804">
    <property type="component" value="Unassembled WGS sequence"/>
</dbReference>
<dbReference type="EMBL" id="RCMK01000416">
    <property type="protein sequence ID" value="KAG2930007.1"/>
    <property type="molecule type" value="Genomic_DNA"/>
</dbReference>
<evidence type="ECO:0000313" key="7">
    <source>
        <dbReference type="Proteomes" id="UP000251314"/>
    </source>
</evidence>
<dbReference type="Proteomes" id="UP000697107">
    <property type="component" value="Unassembled WGS sequence"/>
</dbReference>
<dbReference type="Proteomes" id="UP000736787">
    <property type="component" value="Unassembled WGS sequence"/>
</dbReference>
<evidence type="ECO:0000313" key="4">
    <source>
        <dbReference type="EMBL" id="KAG2976226.1"/>
    </source>
</evidence>
<sequence>MWSECTATERRREPEMEGTLQVTDDEIAAAQQRSRLVQKLVMAGDYHGRKVEPMYGLVIVNTKHGKRVVLPLALWAIVF</sequence>
<dbReference type="Proteomes" id="UP000735874">
    <property type="component" value="Unassembled WGS sequence"/>
</dbReference>
<reference evidence="6 7" key="1">
    <citation type="submission" date="2018-01" db="EMBL/GenBank/DDBJ databases">
        <title>Draft genome of the strawberry crown rot pathogen Phytophthora cactorum.</title>
        <authorList>
            <person name="Armitage A.D."/>
            <person name="Lysoe E."/>
            <person name="Nellist C.F."/>
            <person name="Harrison R.J."/>
            <person name="Brurberg M.B."/>
        </authorList>
    </citation>
    <scope>NUCLEOTIDE SEQUENCE [LARGE SCALE GENOMIC DNA]</scope>
    <source>
        <strain evidence="6 7">10300</strain>
    </source>
</reference>
<comment type="caution">
    <text evidence="6">The sequence shown here is derived from an EMBL/GenBank/DDBJ whole genome shotgun (WGS) entry which is preliminary data.</text>
</comment>
<reference evidence="5" key="2">
    <citation type="submission" date="2018-05" db="EMBL/GenBank/DDBJ databases">
        <title>Effector identification in a new, highly contiguous assembly of the strawberry crown rot pathogen Phytophthora cactorum.</title>
        <authorList>
            <person name="Armitage A.D."/>
            <person name="Nellist C.F."/>
            <person name="Bates H."/>
            <person name="Vickerstaff R.J."/>
            <person name="Harrison R.J."/>
        </authorList>
    </citation>
    <scope>NUCLEOTIDE SEQUENCE</scope>
    <source>
        <strain evidence="1">15-7</strain>
        <strain evidence="2">4032</strain>
        <strain evidence="3">4040</strain>
        <strain evidence="4">P415</strain>
        <strain evidence="5">P421</strain>
    </source>
</reference>
<proteinExistence type="predicted"/>